<accession>A0ABN3QTX8</accession>
<comment type="caution">
    <text evidence="2">The sequence shown here is derived from an EMBL/GenBank/DDBJ whole genome shotgun (WGS) entry which is preliminary data.</text>
</comment>
<evidence type="ECO:0000313" key="3">
    <source>
        <dbReference type="Proteomes" id="UP001501509"/>
    </source>
</evidence>
<protein>
    <recommendedName>
        <fullName evidence="4">Lipoprotein</fullName>
    </recommendedName>
</protein>
<organism evidence="2 3">
    <name type="scientific">Actinomadura fulvescens</name>
    <dbReference type="NCBI Taxonomy" id="46160"/>
    <lineage>
        <taxon>Bacteria</taxon>
        <taxon>Bacillati</taxon>
        <taxon>Actinomycetota</taxon>
        <taxon>Actinomycetes</taxon>
        <taxon>Streptosporangiales</taxon>
        <taxon>Thermomonosporaceae</taxon>
        <taxon>Actinomadura</taxon>
    </lineage>
</organism>
<sequence>MAATYTAIRIAAVTTALFGLVITGAACSGGEKEKGGGPAATGSQTELLAKHVEYSKCMRANGLKDFPDPEADPGGKGVGISSTLDPDDPKYKAADGKCKTLLPAQPGEIDPQAREAAVKLAACMRSNGVSNFPDPDGTGTFHLKDVDREAPRYRTAMEKCQKQTGFKGPMRVEN</sequence>
<reference evidence="2 3" key="1">
    <citation type="journal article" date="2019" name="Int. J. Syst. Evol. Microbiol.">
        <title>The Global Catalogue of Microorganisms (GCM) 10K type strain sequencing project: providing services to taxonomists for standard genome sequencing and annotation.</title>
        <authorList>
            <consortium name="The Broad Institute Genomics Platform"/>
            <consortium name="The Broad Institute Genome Sequencing Center for Infectious Disease"/>
            <person name="Wu L."/>
            <person name="Ma J."/>
        </authorList>
    </citation>
    <scope>NUCLEOTIDE SEQUENCE [LARGE SCALE GENOMIC DNA]</scope>
    <source>
        <strain evidence="2 3">JCM 6833</strain>
    </source>
</reference>
<gene>
    <name evidence="2" type="ORF">GCM10010411_87640</name>
</gene>
<evidence type="ECO:0008006" key="4">
    <source>
        <dbReference type="Google" id="ProtNLM"/>
    </source>
</evidence>
<dbReference type="EMBL" id="BAAATD010000019">
    <property type="protein sequence ID" value="GAA2635183.1"/>
    <property type="molecule type" value="Genomic_DNA"/>
</dbReference>
<dbReference type="Proteomes" id="UP001501509">
    <property type="component" value="Unassembled WGS sequence"/>
</dbReference>
<dbReference type="RefSeq" id="WP_344548465.1">
    <property type="nucleotide sequence ID" value="NZ_BAAATD010000019.1"/>
</dbReference>
<proteinExistence type="predicted"/>
<evidence type="ECO:0000256" key="1">
    <source>
        <dbReference type="SAM" id="MobiDB-lite"/>
    </source>
</evidence>
<feature type="region of interest" description="Disordered" evidence="1">
    <location>
        <begin position="64"/>
        <end position="95"/>
    </location>
</feature>
<keyword evidence="3" id="KW-1185">Reference proteome</keyword>
<name>A0ABN3QTX8_9ACTN</name>
<evidence type="ECO:0000313" key="2">
    <source>
        <dbReference type="EMBL" id="GAA2635183.1"/>
    </source>
</evidence>